<organism evidence="2 3">
    <name type="scientific">Gracilariopsis chorda</name>
    <dbReference type="NCBI Taxonomy" id="448386"/>
    <lineage>
        <taxon>Eukaryota</taxon>
        <taxon>Rhodophyta</taxon>
        <taxon>Florideophyceae</taxon>
        <taxon>Rhodymeniophycidae</taxon>
        <taxon>Gracilariales</taxon>
        <taxon>Gracilariaceae</taxon>
        <taxon>Gracilariopsis</taxon>
    </lineage>
</organism>
<dbReference type="Proteomes" id="UP000247409">
    <property type="component" value="Unassembled WGS sequence"/>
</dbReference>
<feature type="compositionally biased region" description="Polar residues" evidence="1">
    <location>
        <begin position="664"/>
        <end position="674"/>
    </location>
</feature>
<feature type="compositionally biased region" description="Low complexity" evidence="1">
    <location>
        <begin position="474"/>
        <end position="485"/>
    </location>
</feature>
<feature type="region of interest" description="Disordered" evidence="1">
    <location>
        <begin position="270"/>
        <end position="302"/>
    </location>
</feature>
<feature type="region of interest" description="Disordered" evidence="1">
    <location>
        <begin position="771"/>
        <end position="790"/>
    </location>
</feature>
<name>A0A2V3J404_9FLOR</name>
<dbReference type="EMBL" id="NBIV01000007">
    <property type="protein sequence ID" value="PXF49181.1"/>
    <property type="molecule type" value="Genomic_DNA"/>
</dbReference>
<comment type="caution">
    <text evidence="2">The sequence shown here is derived from an EMBL/GenBank/DDBJ whole genome shotgun (WGS) entry which is preliminary data.</text>
</comment>
<feature type="region of interest" description="Disordered" evidence="1">
    <location>
        <begin position="175"/>
        <end position="211"/>
    </location>
</feature>
<sequence length="1062" mass="114008">MVDKITLASITNLSACTDLNAEDCKPLSLPKKHTPQKTRPVQRTVFQIGSEWASPSTDAVLDAFHLSIPAEIPQNSPEDKSLIFSRASGSVEVDAEMADFFAESFDKAATQKDTRLPILQCNSCNRPMIFTRALSHTASCQRSNIGAASLHDRVPSGTTPVSEDEQQELIYAPYSSLTQEPTKGRESTSSARTNAARFSSTSHREKESVRASLKLRKASFPREEDDWETALSPIAEPHIPRCSISRRRRVLLPPPNDSQRKRHNIEKKAISAASNAGLYPSSSPRQSNGNISKPPDPLRETARKMAAHAPWAKLMQIALPLRPKQTPMKRKFPLAVNTISLDTDESSSHIANANGNVKATKASDNIERYPGGNQQQQSPSLIGALLWLRGHATREVSGTIMQHMDIPPSLHGRVPSVFHGQTFSTRIGPFETDPRLPSIIKLPLGVATKPKSTGPGVPSALRPPLATAVDNRQKPAPQKSAAPQANGGLQPRKKPRVSKQPQNPVGGNPPTFVTPAQQGQALARNGTARPNARTPTSMNPVQIPPVLSRQILQHRQLPQVAANAAINSVVGSAALAATNYAKMHQSSQKKVYITPAPTQLAGIHPRTAGAPGIQPTHLPPPVGPGPTQGTKSTGSRGSKPRVGAAHQVSNASPGMRGTGAIPIRNQSPSQGSSHNTERASHLRVPQATAARQFDPGLLASAGQQIPRGHLRHPVYNTAPGELHHQFHHLLAQIAQGGNQLLQDDASNMARCVPTPIQTDVSQANRRTMQGMSPMNRVKPSGSVQSTPQVPQVNDPALLKANLTPRMQVRKDDQSMSHRSAELEQQLRRDHNFMLDGAGVAAKYEAALNSVYGRKGNNPQLGIPNMSQGLYDPTIAATASNQLAPNAIAMKRQQELAFLRMAQSTMAGAQANPNMIQNMRDLPGMSRLPILGIPGQSPNNSVMNFMPSAAPNAGLQNSALSNPMAANVAGNILGQGQNLSMLSGNPILQQAFGTKTTGMNLNNSVHPQQMVDANAQLNSIISGGRGVRVAPNPNPQLSPQAQLELHDLIRGITEEKDLHDASF</sequence>
<evidence type="ECO:0000313" key="3">
    <source>
        <dbReference type="Proteomes" id="UP000247409"/>
    </source>
</evidence>
<evidence type="ECO:0000256" key="1">
    <source>
        <dbReference type="SAM" id="MobiDB-lite"/>
    </source>
</evidence>
<feature type="region of interest" description="Disordered" evidence="1">
    <location>
        <begin position="602"/>
        <end position="680"/>
    </location>
</feature>
<protein>
    <submittedName>
        <fullName evidence="2">Uncharacterized protein</fullName>
    </submittedName>
</protein>
<accession>A0A2V3J404</accession>
<feature type="compositionally biased region" description="Polar residues" evidence="1">
    <location>
        <begin position="175"/>
        <end position="201"/>
    </location>
</feature>
<evidence type="ECO:0000313" key="2">
    <source>
        <dbReference type="EMBL" id="PXF49181.1"/>
    </source>
</evidence>
<feature type="compositionally biased region" description="Polar residues" evidence="1">
    <location>
        <begin position="280"/>
        <end position="291"/>
    </location>
</feature>
<feature type="region of interest" description="Disordered" evidence="1">
    <location>
        <begin position="470"/>
        <end position="542"/>
    </location>
</feature>
<dbReference type="AlphaFoldDB" id="A0A2V3J404"/>
<proteinExistence type="predicted"/>
<feature type="compositionally biased region" description="Polar residues" evidence="1">
    <location>
        <begin position="781"/>
        <end position="790"/>
    </location>
</feature>
<keyword evidence="3" id="KW-1185">Reference proteome</keyword>
<gene>
    <name evidence="2" type="ORF">BWQ96_00970</name>
</gene>
<dbReference type="OrthoDB" id="10459016at2759"/>
<reference evidence="2 3" key="1">
    <citation type="journal article" date="2018" name="Mol. Biol. Evol.">
        <title>Analysis of the draft genome of the red seaweed Gracilariopsis chorda provides insights into genome size evolution in Rhodophyta.</title>
        <authorList>
            <person name="Lee J."/>
            <person name="Yang E.C."/>
            <person name="Graf L."/>
            <person name="Yang J.H."/>
            <person name="Qiu H."/>
            <person name="Zel Zion U."/>
            <person name="Chan C.X."/>
            <person name="Stephens T.G."/>
            <person name="Weber A.P.M."/>
            <person name="Boo G.H."/>
            <person name="Boo S.M."/>
            <person name="Kim K.M."/>
            <person name="Shin Y."/>
            <person name="Jung M."/>
            <person name="Lee S.J."/>
            <person name="Yim H.S."/>
            <person name="Lee J.H."/>
            <person name="Bhattacharya D."/>
            <person name="Yoon H.S."/>
        </authorList>
    </citation>
    <scope>NUCLEOTIDE SEQUENCE [LARGE SCALE GENOMIC DNA]</scope>
    <source>
        <strain evidence="2 3">SKKU-2015</strain>
        <tissue evidence="2">Whole body</tissue>
    </source>
</reference>